<reference evidence="2" key="1">
    <citation type="journal article" date="2015" name="PLoS ONE">
        <title>Life-style and genome structure of marine pseudoalteromonas siphovirus b8b isolated from the northwestern mediterranean sea.</title>
        <authorList>
            <person name="Lara E."/>
            <person name="Holmfeldt K."/>
            <person name="Solonenko N."/>
            <person name="Sa E.L."/>
            <person name="Ignacio-Espinoza J.C."/>
            <person name="Cornejo-Castillo F.M."/>
            <person name="Verberkmoes N.C."/>
            <person name="Vaque D."/>
            <person name="Sullivan M.B."/>
            <person name="Acinas S.G."/>
        </authorList>
    </citation>
    <scope>NUCLEOTIDE SEQUENCE [LARGE SCALE GENOMIC DNA]</scope>
</reference>
<dbReference type="GO" id="GO:0005198">
    <property type="term" value="F:structural molecule activity"/>
    <property type="evidence" value="ECO:0007669"/>
    <property type="project" value="InterPro"/>
</dbReference>
<feature type="region of interest" description="Disordered" evidence="1">
    <location>
        <begin position="469"/>
        <end position="499"/>
    </location>
</feature>
<evidence type="ECO:0000256" key="1">
    <source>
        <dbReference type="SAM" id="MobiDB-lite"/>
    </source>
</evidence>
<accession>A0A076G8T0</accession>
<evidence type="ECO:0000313" key="2">
    <source>
        <dbReference type="EMBL" id="AII30172.1"/>
    </source>
</evidence>
<feature type="compositionally biased region" description="Polar residues" evidence="1">
    <location>
        <begin position="469"/>
        <end position="490"/>
    </location>
</feature>
<dbReference type="InterPro" id="IPR006429">
    <property type="entry name" value="Phage_lambda_portal"/>
</dbReference>
<dbReference type="Pfam" id="PF05136">
    <property type="entry name" value="Phage_portal_2"/>
    <property type="match status" value="1"/>
</dbReference>
<dbReference type="EMBL" id="KM000061">
    <property type="protein sequence ID" value="AII30172.1"/>
    <property type="molecule type" value="Genomic_DNA"/>
</dbReference>
<name>A0A076G8T0_9CAUD</name>
<sequence length="499" mass="55089">MATNLLDRVVGYFNPEAGLKREQARIATEQVREYNAASRGRRRGNLRNRNSSAANEVSKAADRLAGISQELVRNNPLAQRIKMIMASNVAGDGIRVDINGSNQRVNADFTNYFEGWANSTACDFDGHYNLFGLQWLMIATIVESGGVLVRFHINNAQRYPLSLQLIEQTYLDTTMDTQKTSGGGQILDGIEYNSTGQIIRYHIRIDNNGTNTDGVLTRRNYVRGSEMVHIFRKERPGQHLGVSWLAQIANHLDRYDTLQDAKVTQQQIAACLAVLVTEGNSNLGTKTDSPLIDRVEPGMIEYVPEGTTVNTVTPPRADDASSFITELKNDIAVGAGLNYQQLTGDYSRFNFASGRMGKIEFNLLLDMAQKFMLLPALNVIMDRLFSIYQLQAGTNARIEAEWVFPPRAAVDPGEEVETVKNKVRSALMTPQTAAKMFGTKLESVVTGWEDALELMGDLSFDIRPDQFSSAGNQLNADDAASSNAGGTNAKDNNNNNDDN</sequence>
<protein>
    <submittedName>
        <fullName evidence="2">Portal protein</fullName>
    </submittedName>
</protein>
<dbReference type="GO" id="GO:0019068">
    <property type="term" value="P:virion assembly"/>
    <property type="evidence" value="ECO:0007669"/>
    <property type="project" value="InterPro"/>
</dbReference>
<organism evidence="2">
    <name type="scientific">Pseudoalteromonas phage B8b</name>
    <dbReference type="NCBI Taxonomy" id="1506997"/>
    <lineage>
        <taxon>Viruses</taxon>
        <taxon>Duplodnaviria</taxon>
        <taxon>Heunggongvirae</taxon>
        <taxon>Uroviricota</taxon>
        <taxon>Caudoviricetes</taxon>
    </lineage>
</organism>
<proteinExistence type="predicted"/>